<organism evidence="1 2">
    <name type="scientific">Funneliformis caledonium</name>
    <dbReference type="NCBI Taxonomy" id="1117310"/>
    <lineage>
        <taxon>Eukaryota</taxon>
        <taxon>Fungi</taxon>
        <taxon>Fungi incertae sedis</taxon>
        <taxon>Mucoromycota</taxon>
        <taxon>Glomeromycotina</taxon>
        <taxon>Glomeromycetes</taxon>
        <taxon>Glomerales</taxon>
        <taxon>Glomeraceae</taxon>
        <taxon>Funneliformis</taxon>
    </lineage>
</organism>
<evidence type="ECO:0000313" key="1">
    <source>
        <dbReference type="EMBL" id="CAG8773434.1"/>
    </source>
</evidence>
<feature type="non-terminal residue" evidence="1">
    <location>
        <position position="1"/>
    </location>
</feature>
<keyword evidence="2" id="KW-1185">Reference proteome</keyword>
<feature type="non-terminal residue" evidence="1">
    <location>
        <position position="137"/>
    </location>
</feature>
<protein>
    <submittedName>
        <fullName evidence="1">4060_t:CDS:1</fullName>
    </submittedName>
</protein>
<sequence>IYNKPMVECELVYATLMATFYILSDNKTGVVVVPNVKPSEDDIVNQIFELQTGFSLLEDLGVTNLILDFHNNDSSPSFDNDMVVTELSRATFEAATSQSNEYVIPFDIPPSTDTKDLVRWAATIVFDYIYSTSFLDV</sequence>
<evidence type="ECO:0000313" key="2">
    <source>
        <dbReference type="Proteomes" id="UP000789570"/>
    </source>
</evidence>
<comment type="caution">
    <text evidence="1">The sequence shown here is derived from an EMBL/GenBank/DDBJ whole genome shotgun (WGS) entry which is preliminary data.</text>
</comment>
<dbReference type="AlphaFoldDB" id="A0A9N9P0J8"/>
<proteinExistence type="predicted"/>
<gene>
    <name evidence="1" type="ORF">FCALED_LOCUS17681</name>
</gene>
<name>A0A9N9P0J8_9GLOM</name>
<dbReference type="EMBL" id="CAJVPQ010028637">
    <property type="protein sequence ID" value="CAG8773434.1"/>
    <property type="molecule type" value="Genomic_DNA"/>
</dbReference>
<dbReference type="OrthoDB" id="27214at2759"/>
<dbReference type="Proteomes" id="UP000789570">
    <property type="component" value="Unassembled WGS sequence"/>
</dbReference>
<accession>A0A9N9P0J8</accession>
<reference evidence="1" key="1">
    <citation type="submission" date="2021-06" db="EMBL/GenBank/DDBJ databases">
        <authorList>
            <person name="Kallberg Y."/>
            <person name="Tangrot J."/>
            <person name="Rosling A."/>
        </authorList>
    </citation>
    <scope>NUCLEOTIDE SEQUENCE</scope>
    <source>
        <strain evidence="1">UK204</strain>
    </source>
</reference>